<accession>A0A803Q620</accession>
<evidence type="ECO:0000256" key="1">
    <source>
        <dbReference type="SAM" id="MobiDB-lite"/>
    </source>
</evidence>
<proteinExistence type="predicted"/>
<reference evidence="2" key="2">
    <citation type="submission" date="2021-03" db="UniProtKB">
        <authorList>
            <consortium name="EnsemblPlants"/>
        </authorList>
    </citation>
    <scope>IDENTIFICATION</scope>
</reference>
<dbReference type="Gramene" id="evm.model.07.691">
    <property type="protein sequence ID" value="cds.evm.model.07.691"/>
    <property type="gene ID" value="evm.TU.07.691"/>
</dbReference>
<evidence type="ECO:0000313" key="2">
    <source>
        <dbReference type="EnsemblPlants" id="cds.evm.model.07.691"/>
    </source>
</evidence>
<keyword evidence="3" id="KW-1185">Reference proteome</keyword>
<sequence length="177" mass="20093">MAEKGKSKGKKSGPSSSDRVIKTRSMDAVLGIQELEVEDADEPMEQYQEPMEQYIEKVFSPEESILEGFVRRLWKDEVVKVGLLAKGIFIIRVQEERRKKEPVKQVWMPKKPTKEEENLIDVEGFQKVSNGKKINTRKESEQTTVRNMFESLSAESGNVEEVGIKMGIAGIGNEMNT</sequence>
<organism evidence="2 3">
    <name type="scientific">Cannabis sativa</name>
    <name type="common">Hemp</name>
    <name type="synonym">Marijuana</name>
    <dbReference type="NCBI Taxonomy" id="3483"/>
    <lineage>
        <taxon>Eukaryota</taxon>
        <taxon>Viridiplantae</taxon>
        <taxon>Streptophyta</taxon>
        <taxon>Embryophyta</taxon>
        <taxon>Tracheophyta</taxon>
        <taxon>Spermatophyta</taxon>
        <taxon>Magnoliopsida</taxon>
        <taxon>eudicotyledons</taxon>
        <taxon>Gunneridae</taxon>
        <taxon>Pentapetalae</taxon>
        <taxon>rosids</taxon>
        <taxon>fabids</taxon>
        <taxon>Rosales</taxon>
        <taxon>Cannabaceae</taxon>
        <taxon>Cannabis</taxon>
    </lineage>
</organism>
<feature type="region of interest" description="Disordered" evidence="1">
    <location>
        <begin position="1"/>
        <end position="23"/>
    </location>
</feature>
<protein>
    <submittedName>
        <fullName evidence="2">Uncharacterized protein</fullName>
    </submittedName>
</protein>
<dbReference type="Proteomes" id="UP000596661">
    <property type="component" value="Chromosome 7"/>
</dbReference>
<evidence type="ECO:0000313" key="3">
    <source>
        <dbReference type="Proteomes" id="UP000596661"/>
    </source>
</evidence>
<dbReference type="EMBL" id="UZAU01000642">
    <property type="status" value="NOT_ANNOTATED_CDS"/>
    <property type="molecule type" value="Genomic_DNA"/>
</dbReference>
<dbReference type="EnsemblPlants" id="evm.model.07.691">
    <property type="protein sequence ID" value="cds.evm.model.07.691"/>
    <property type="gene ID" value="evm.TU.07.691"/>
</dbReference>
<reference evidence="2" key="1">
    <citation type="submission" date="2018-11" db="EMBL/GenBank/DDBJ databases">
        <authorList>
            <person name="Grassa J C."/>
        </authorList>
    </citation>
    <scope>NUCLEOTIDE SEQUENCE [LARGE SCALE GENOMIC DNA]</scope>
</reference>
<name>A0A803Q620_CANSA</name>
<dbReference type="AlphaFoldDB" id="A0A803Q620"/>